<reference evidence="1 2" key="1">
    <citation type="submission" date="2019-08" db="EMBL/GenBank/DDBJ databases">
        <title>Deep-cultivation of Planctomycetes and their phenomic and genomic characterization uncovers novel biology.</title>
        <authorList>
            <person name="Wiegand S."/>
            <person name="Jogler M."/>
            <person name="Boedeker C."/>
            <person name="Pinto D."/>
            <person name="Vollmers J."/>
            <person name="Rivas-Marin E."/>
            <person name="Kohn T."/>
            <person name="Peeters S.H."/>
            <person name="Heuer A."/>
            <person name="Rast P."/>
            <person name="Oberbeckmann S."/>
            <person name="Bunk B."/>
            <person name="Jeske O."/>
            <person name="Meyerdierks A."/>
            <person name="Storesund J.E."/>
            <person name="Kallscheuer N."/>
            <person name="Luecker S."/>
            <person name="Lage O.M."/>
            <person name="Pohl T."/>
            <person name="Merkel B.J."/>
            <person name="Hornburger P."/>
            <person name="Mueller R.-W."/>
            <person name="Bruemmer F."/>
            <person name="Labrenz M."/>
            <person name="Spormann A.M."/>
            <person name="Op den Camp H."/>
            <person name="Overmann J."/>
            <person name="Amann R."/>
            <person name="Jetten M.S.M."/>
            <person name="Mascher T."/>
            <person name="Medema M.H."/>
            <person name="Devos D.P."/>
            <person name="Kaster A.-K."/>
            <person name="Ovreas L."/>
            <person name="Rohde M."/>
            <person name="Galperin M.Y."/>
            <person name="Jogler C."/>
        </authorList>
    </citation>
    <scope>NUCLEOTIDE SEQUENCE [LARGE SCALE GENOMIC DNA]</scope>
    <source>
        <strain evidence="1 2">OJF2</strain>
    </source>
</reference>
<protein>
    <submittedName>
        <fullName evidence="1">Uncharacterized protein</fullName>
    </submittedName>
</protein>
<dbReference type="Proteomes" id="UP000324233">
    <property type="component" value="Chromosome"/>
</dbReference>
<sequence>MAKRAAEPLKSRDIRGVKYVEQLLPMLDALWRYWGHPSFGPPAG</sequence>
<name>A0A5B9VVB1_9BACT</name>
<evidence type="ECO:0000313" key="2">
    <source>
        <dbReference type="Proteomes" id="UP000324233"/>
    </source>
</evidence>
<gene>
    <name evidence="1" type="ORF">OJF2_01800</name>
</gene>
<accession>A0A5B9VVB1</accession>
<evidence type="ECO:0000313" key="1">
    <source>
        <dbReference type="EMBL" id="QEH31715.1"/>
    </source>
</evidence>
<proteinExistence type="predicted"/>
<dbReference type="EMBL" id="CP042997">
    <property type="protein sequence ID" value="QEH31715.1"/>
    <property type="molecule type" value="Genomic_DNA"/>
</dbReference>
<dbReference type="AlphaFoldDB" id="A0A5B9VVB1"/>
<dbReference type="KEGG" id="agv:OJF2_01800"/>
<keyword evidence="2" id="KW-1185">Reference proteome</keyword>
<organism evidence="1 2">
    <name type="scientific">Aquisphaera giovannonii</name>
    <dbReference type="NCBI Taxonomy" id="406548"/>
    <lineage>
        <taxon>Bacteria</taxon>
        <taxon>Pseudomonadati</taxon>
        <taxon>Planctomycetota</taxon>
        <taxon>Planctomycetia</taxon>
        <taxon>Isosphaerales</taxon>
        <taxon>Isosphaeraceae</taxon>
        <taxon>Aquisphaera</taxon>
    </lineage>
</organism>